<protein>
    <submittedName>
        <fullName evidence="1">Uncharacterized protein</fullName>
    </submittedName>
</protein>
<evidence type="ECO:0000313" key="1">
    <source>
        <dbReference type="EMBL" id="KHF97529.1"/>
    </source>
</evidence>
<evidence type="ECO:0000313" key="2">
    <source>
        <dbReference type="Proteomes" id="UP000032142"/>
    </source>
</evidence>
<dbReference type="EMBL" id="JRRC01010162">
    <property type="protein sequence ID" value="KHF97529.1"/>
    <property type="molecule type" value="Genomic_DNA"/>
</dbReference>
<gene>
    <name evidence="1" type="ORF">F383_36741</name>
</gene>
<accession>A0A0B0M9V9</accession>
<sequence>MSSTTTTLIGNCMPLVVAHIPPLVAKATGSLLHMTP</sequence>
<dbReference type="Proteomes" id="UP000032142">
    <property type="component" value="Unassembled WGS sequence"/>
</dbReference>
<reference evidence="2" key="1">
    <citation type="submission" date="2014-09" db="EMBL/GenBank/DDBJ databases">
        <authorList>
            <person name="Mudge J."/>
            <person name="Ramaraj T."/>
            <person name="Lindquist I.E."/>
            <person name="Bharti A.K."/>
            <person name="Sundararajan A."/>
            <person name="Cameron C.T."/>
            <person name="Woodward J.E."/>
            <person name="May G.D."/>
            <person name="Brubaker C."/>
            <person name="Broadhvest J."/>
            <person name="Wilkins T.A."/>
        </authorList>
    </citation>
    <scope>NUCLEOTIDE SEQUENCE</scope>
    <source>
        <strain evidence="2">cv. AKA8401</strain>
    </source>
</reference>
<organism evidence="1 2">
    <name type="scientific">Gossypium arboreum</name>
    <name type="common">Tree cotton</name>
    <name type="synonym">Gossypium nanking</name>
    <dbReference type="NCBI Taxonomy" id="29729"/>
    <lineage>
        <taxon>Eukaryota</taxon>
        <taxon>Viridiplantae</taxon>
        <taxon>Streptophyta</taxon>
        <taxon>Embryophyta</taxon>
        <taxon>Tracheophyta</taxon>
        <taxon>Spermatophyta</taxon>
        <taxon>Magnoliopsida</taxon>
        <taxon>eudicotyledons</taxon>
        <taxon>Gunneridae</taxon>
        <taxon>Pentapetalae</taxon>
        <taxon>rosids</taxon>
        <taxon>malvids</taxon>
        <taxon>Malvales</taxon>
        <taxon>Malvaceae</taxon>
        <taxon>Malvoideae</taxon>
        <taxon>Gossypium</taxon>
    </lineage>
</organism>
<dbReference type="AlphaFoldDB" id="A0A0B0M9V9"/>
<proteinExistence type="predicted"/>
<name>A0A0B0M9V9_GOSAR</name>
<comment type="caution">
    <text evidence="1">The sequence shown here is derived from an EMBL/GenBank/DDBJ whole genome shotgun (WGS) entry which is preliminary data.</text>
</comment>
<keyword evidence="2" id="KW-1185">Reference proteome</keyword>